<accession>A0A4C1XK55</accession>
<comment type="caution">
    <text evidence="1">The sequence shown here is derived from an EMBL/GenBank/DDBJ whole genome shotgun (WGS) entry which is preliminary data.</text>
</comment>
<reference evidence="1 2" key="1">
    <citation type="journal article" date="2019" name="Commun. Biol.">
        <title>The bagworm genome reveals a unique fibroin gene that provides high tensile strength.</title>
        <authorList>
            <person name="Kono N."/>
            <person name="Nakamura H."/>
            <person name="Ohtoshi R."/>
            <person name="Tomita M."/>
            <person name="Numata K."/>
            <person name="Arakawa K."/>
        </authorList>
    </citation>
    <scope>NUCLEOTIDE SEQUENCE [LARGE SCALE GENOMIC DNA]</scope>
</reference>
<dbReference type="Proteomes" id="UP000299102">
    <property type="component" value="Unassembled WGS sequence"/>
</dbReference>
<evidence type="ECO:0000313" key="2">
    <source>
        <dbReference type="Proteomes" id="UP000299102"/>
    </source>
</evidence>
<dbReference type="OrthoDB" id="10065625at2759"/>
<dbReference type="EMBL" id="BGZK01000852">
    <property type="protein sequence ID" value="GBP62884.1"/>
    <property type="molecule type" value="Genomic_DNA"/>
</dbReference>
<keyword evidence="2" id="KW-1185">Reference proteome</keyword>
<proteinExistence type="predicted"/>
<gene>
    <name evidence="1" type="ORF">EVAR_24989_1</name>
</gene>
<evidence type="ECO:0000313" key="1">
    <source>
        <dbReference type="EMBL" id="GBP62884.1"/>
    </source>
</evidence>
<name>A0A4C1XK55_EUMVA</name>
<sequence length="125" mass="13812">MFGVDDRPLAAHSSKRFPLAFGNMTINIDAPVISGGSAGDFLALLAHRWTEAIKSMGQPLTVSFNIVKAFDRVWRRALLLKLSSYELPQKLSRWIGNFLTRRRIKVAIDGICSNLQAVNAGVLQS</sequence>
<organism evidence="1 2">
    <name type="scientific">Eumeta variegata</name>
    <name type="common">Bagworm moth</name>
    <name type="synonym">Eumeta japonica</name>
    <dbReference type="NCBI Taxonomy" id="151549"/>
    <lineage>
        <taxon>Eukaryota</taxon>
        <taxon>Metazoa</taxon>
        <taxon>Ecdysozoa</taxon>
        <taxon>Arthropoda</taxon>
        <taxon>Hexapoda</taxon>
        <taxon>Insecta</taxon>
        <taxon>Pterygota</taxon>
        <taxon>Neoptera</taxon>
        <taxon>Endopterygota</taxon>
        <taxon>Lepidoptera</taxon>
        <taxon>Glossata</taxon>
        <taxon>Ditrysia</taxon>
        <taxon>Tineoidea</taxon>
        <taxon>Psychidae</taxon>
        <taxon>Oiketicinae</taxon>
        <taxon>Eumeta</taxon>
    </lineage>
</organism>
<protein>
    <recommendedName>
        <fullName evidence="3">Reverse transcriptase domain-containing protein</fullName>
    </recommendedName>
</protein>
<evidence type="ECO:0008006" key="3">
    <source>
        <dbReference type="Google" id="ProtNLM"/>
    </source>
</evidence>
<dbReference type="AlphaFoldDB" id="A0A4C1XK55"/>